<organism evidence="1 2">
    <name type="scientific">Marasmiellus scandens</name>
    <dbReference type="NCBI Taxonomy" id="2682957"/>
    <lineage>
        <taxon>Eukaryota</taxon>
        <taxon>Fungi</taxon>
        <taxon>Dikarya</taxon>
        <taxon>Basidiomycota</taxon>
        <taxon>Agaricomycotina</taxon>
        <taxon>Agaricomycetes</taxon>
        <taxon>Agaricomycetidae</taxon>
        <taxon>Agaricales</taxon>
        <taxon>Marasmiineae</taxon>
        <taxon>Omphalotaceae</taxon>
        <taxon>Marasmiellus</taxon>
    </lineage>
</organism>
<comment type="caution">
    <text evidence="1">The sequence shown here is derived from an EMBL/GenBank/DDBJ whole genome shotgun (WGS) entry which is preliminary data.</text>
</comment>
<evidence type="ECO:0000313" key="1">
    <source>
        <dbReference type="EMBL" id="KAK7468951.1"/>
    </source>
</evidence>
<dbReference type="Proteomes" id="UP001498398">
    <property type="component" value="Unassembled WGS sequence"/>
</dbReference>
<gene>
    <name evidence="1" type="ORF">VKT23_003450</name>
</gene>
<reference evidence="1 2" key="1">
    <citation type="submission" date="2024-01" db="EMBL/GenBank/DDBJ databases">
        <title>A draft genome for the cacao thread blight pathogen Marasmiellus scandens.</title>
        <authorList>
            <person name="Baruah I.K."/>
            <person name="Leung J."/>
            <person name="Bukari Y."/>
            <person name="Amoako-Attah I."/>
            <person name="Meinhardt L.W."/>
            <person name="Bailey B.A."/>
            <person name="Cohen S.P."/>
        </authorList>
    </citation>
    <scope>NUCLEOTIDE SEQUENCE [LARGE SCALE GENOMIC DNA]</scope>
    <source>
        <strain evidence="1 2">GH-19</strain>
    </source>
</reference>
<name>A0ABR1K1A6_9AGAR</name>
<accession>A0ABR1K1A6</accession>
<proteinExistence type="predicted"/>
<evidence type="ECO:0000313" key="2">
    <source>
        <dbReference type="Proteomes" id="UP001498398"/>
    </source>
</evidence>
<dbReference type="EMBL" id="JBANRG010000003">
    <property type="protein sequence ID" value="KAK7468951.1"/>
    <property type="molecule type" value="Genomic_DNA"/>
</dbReference>
<evidence type="ECO:0008006" key="3">
    <source>
        <dbReference type="Google" id="ProtNLM"/>
    </source>
</evidence>
<sequence length="463" mass="53909">MNRLPLDDDIIDSIFTFLPTFADLQAAILTSKAFYQVFETRPNSTMRAVAYNVVGPALPQALRVLRFHLSQNISYEMCYNKNLPAPESNYDIERFILPKETFGLVENVKAVRGLEDLFSLRHKDRRFESSQLSPEESHRFQSAMYRVMLYCKVFSYRRYRMYRGFIEDRGAVGIDPQVFEEREVVLSDYGTKDLYEILSLSFFLKDIIQDTIEVFDVEDSNELDTILSIGPSSIYYAFKDSVVAFNAASNDVNESLDPMDLQDTYPSLCGYISKPIEFILEQREGKKVSRDDDEVRYAILKAENIRGEHDCCDQCGQDAGFDLFGPSTYNYFGKTSRVLHVSTLRSLLPGKLRFNTHDRFNSYLTQDFWQNRNEIAFVAVLEWIYDGHKSSEFEAWNKDDWLCEDCVQHILSAHLHVWLLDLMIKNGEAVLEDCWYGYNCRTQTHSQHHATRLNHLCVQTRFR</sequence>
<keyword evidence="2" id="KW-1185">Reference proteome</keyword>
<protein>
    <recommendedName>
        <fullName evidence="3">Aprataxin and PNK-like factor PBZ domain-containing protein</fullName>
    </recommendedName>
</protein>